<comment type="caution">
    <text evidence="2">The sequence shown here is derived from an EMBL/GenBank/DDBJ whole genome shotgun (WGS) entry which is preliminary data.</text>
</comment>
<feature type="region of interest" description="Disordered" evidence="1">
    <location>
        <begin position="46"/>
        <end position="90"/>
    </location>
</feature>
<proteinExistence type="predicted"/>
<protein>
    <submittedName>
        <fullName evidence="2">Uncharacterized protein</fullName>
    </submittedName>
</protein>
<reference evidence="2 3" key="1">
    <citation type="submission" date="2019-06" db="EMBL/GenBank/DDBJ databases">
        <title>Whole genome shotgun sequence of Pseudonocardia saturnea NBRC 14499.</title>
        <authorList>
            <person name="Hosoyama A."/>
            <person name="Uohara A."/>
            <person name="Ohji S."/>
            <person name="Ichikawa N."/>
        </authorList>
    </citation>
    <scope>NUCLEOTIDE SEQUENCE [LARGE SCALE GENOMIC DNA]</scope>
    <source>
        <strain evidence="2 3">NBRC 14499</strain>
    </source>
</reference>
<gene>
    <name evidence="2" type="ORF">PSA01_44460</name>
</gene>
<evidence type="ECO:0000313" key="2">
    <source>
        <dbReference type="EMBL" id="GEC27417.1"/>
    </source>
</evidence>
<sequence length="163" mass="17252">MAWLFGQQTEDDELSGGDLHLSILALEYAAAAPAYVLDERLGTRPSAAGEDVAGERTNDATGMTDDLVVNSDDARTTRSPTSDTPDVRGMFCRAGVSHDREACETAAGRATGGPALRVGSPPGRGDMRRLHRDPIRTALPVRDRALGALRAGHDDGHPSPPRP</sequence>
<organism evidence="2 3">
    <name type="scientific">Pseudonocardia saturnea</name>
    <dbReference type="NCBI Taxonomy" id="33909"/>
    <lineage>
        <taxon>Bacteria</taxon>
        <taxon>Bacillati</taxon>
        <taxon>Actinomycetota</taxon>
        <taxon>Actinomycetes</taxon>
        <taxon>Pseudonocardiales</taxon>
        <taxon>Pseudonocardiaceae</taxon>
        <taxon>Pseudonocardia</taxon>
    </lineage>
</organism>
<feature type="compositionally biased region" description="Basic and acidic residues" evidence="1">
    <location>
        <begin position="125"/>
        <end position="157"/>
    </location>
</feature>
<keyword evidence="3" id="KW-1185">Reference proteome</keyword>
<dbReference type="Proteomes" id="UP000320693">
    <property type="component" value="Unassembled WGS sequence"/>
</dbReference>
<accession>A0ABQ0S3E9</accession>
<feature type="region of interest" description="Disordered" evidence="1">
    <location>
        <begin position="103"/>
        <end position="163"/>
    </location>
</feature>
<evidence type="ECO:0000313" key="3">
    <source>
        <dbReference type="Proteomes" id="UP000320693"/>
    </source>
</evidence>
<dbReference type="EMBL" id="BJNH01000054">
    <property type="protein sequence ID" value="GEC27417.1"/>
    <property type="molecule type" value="Genomic_DNA"/>
</dbReference>
<evidence type="ECO:0000256" key="1">
    <source>
        <dbReference type="SAM" id="MobiDB-lite"/>
    </source>
</evidence>
<name>A0ABQ0S3E9_9PSEU</name>